<dbReference type="InterPro" id="IPR006913">
    <property type="entry name" value="CENP-V/GFA"/>
</dbReference>
<keyword evidence="4" id="KW-0456">Lyase</keyword>
<protein>
    <submittedName>
        <fullName evidence="6">Mss4-like protein</fullName>
    </submittedName>
</protein>
<evidence type="ECO:0000259" key="5">
    <source>
        <dbReference type="PROSITE" id="PS51891"/>
    </source>
</evidence>
<evidence type="ECO:0000256" key="4">
    <source>
        <dbReference type="ARBA" id="ARBA00023239"/>
    </source>
</evidence>
<reference evidence="6" key="1">
    <citation type="journal article" date="2021" name="Nat. Commun.">
        <title>Genetic determinants of endophytism in the Arabidopsis root mycobiome.</title>
        <authorList>
            <person name="Mesny F."/>
            <person name="Miyauchi S."/>
            <person name="Thiergart T."/>
            <person name="Pickel B."/>
            <person name="Atanasova L."/>
            <person name="Karlsson M."/>
            <person name="Huettel B."/>
            <person name="Barry K.W."/>
            <person name="Haridas S."/>
            <person name="Chen C."/>
            <person name="Bauer D."/>
            <person name="Andreopoulos W."/>
            <person name="Pangilinan J."/>
            <person name="LaButti K."/>
            <person name="Riley R."/>
            <person name="Lipzen A."/>
            <person name="Clum A."/>
            <person name="Drula E."/>
            <person name="Henrissat B."/>
            <person name="Kohler A."/>
            <person name="Grigoriev I.V."/>
            <person name="Martin F.M."/>
            <person name="Hacquard S."/>
        </authorList>
    </citation>
    <scope>NUCLEOTIDE SEQUENCE</scope>
    <source>
        <strain evidence="6">MPI-SDFR-AT-0120</strain>
    </source>
</reference>
<keyword evidence="2" id="KW-0479">Metal-binding</keyword>
<dbReference type="EMBL" id="JAGMVJ010000020">
    <property type="protein sequence ID" value="KAH7075164.1"/>
    <property type="molecule type" value="Genomic_DNA"/>
</dbReference>
<evidence type="ECO:0000256" key="2">
    <source>
        <dbReference type="ARBA" id="ARBA00022723"/>
    </source>
</evidence>
<dbReference type="OrthoDB" id="2212170at2759"/>
<dbReference type="PROSITE" id="PS51891">
    <property type="entry name" value="CENP_V_GFA"/>
    <property type="match status" value="1"/>
</dbReference>
<feature type="domain" description="CENP-V/GFA" evidence="5">
    <location>
        <begin position="3"/>
        <end position="128"/>
    </location>
</feature>
<sequence length="142" mass="15302">MVLHGSCLCGGVKYEVDITEEESKATSLCHCRVCRKYTSSTASLNLVVPEPNFKLTSGTLEKFSTIHCDEGFELGYTFCGKCACVLYATAPAVAPGTVIVQVGSLDDTGPLEAKPSVELNTVHRPTWVEALQGVEQRKTYAP</sequence>
<dbReference type="AlphaFoldDB" id="A0A8K0QWE5"/>
<dbReference type="GO" id="GO:0016846">
    <property type="term" value="F:carbon-sulfur lyase activity"/>
    <property type="evidence" value="ECO:0007669"/>
    <property type="project" value="InterPro"/>
</dbReference>
<evidence type="ECO:0000256" key="1">
    <source>
        <dbReference type="ARBA" id="ARBA00005495"/>
    </source>
</evidence>
<proteinExistence type="inferred from homology"/>
<keyword evidence="7" id="KW-1185">Reference proteome</keyword>
<evidence type="ECO:0000313" key="7">
    <source>
        <dbReference type="Proteomes" id="UP000813461"/>
    </source>
</evidence>
<dbReference type="Proteomes" id="UP000813461">
    <property type="component" value="Unassembled WGS sequence"/>
</dbReference>
<dbReference type="Gene3D" id="3.90.1590.10">
    <property type="entry name" value="glutathione-dependent formaldehyde- activating enzyme (gfa)"/>
    <property type="match status" value="1"/>
</dbReference>
<comment type="similarity">
    <text evidence="1">Belongs to the Gfa family.</text>
</comment>
<dbReference type="InterPro" id="IPR011057">
    <property type="entry name" value="Mss4-like_sf"/>
</dbReference>
<dbReference type="Pfam" id="PF04828">
    <property type="entry name" value="GFA"/>
    <property type="match status" value="1"/>
</dbReference>
<organism evidence="6 7">
    <name type="scientific">Paraphoma chrysanthemicola</name>
    <dbReference type="NCBI Taxonomy" id="798071"/>
    <lineage>
        <taxon>Eukaryota</taxon>
        <taxon>Fungi</taxon>
        <taxon>Dikarya</taxon>
        <taxon>Ascomycota</taxon>
        <taxon>Pezizomycotina</taxon>
        <taxon>Dothideomycetes</taxon>
        <taxon>Pleosporomycetidae</taxon>
        <taxon>Pleosporales</taxon>
        <taxon>Pleosporineae</taxon>
        <taxon>Phaeosphaeriaceae</taxon>
        <taxon>Paraphoma</taxon>
    </lineage>
</organism>
<evidence type="ECO:0000313" key="6">
    <source>
        <dbReference type="EMBL" id="KAH7075164.1"/>
    </source>
</evidence>
<keyword evidence="3" id="KW-0862">Zinc</keyword>
<gene>
    <name evidence="6" type="ORF">FB567DRAFT_184932</name>
</gene>
<dbReference type="SUPFAM" id="SSF51316">
    <property type="entry name" value="Mss4-like"/>
    <property type="match status" value="1"/>
</dbReference>
<dbReference type="GO" id="GO:0046872">
    <property type="term" value="F:metal ion binding"/>
    <property type="evidence" value="ECO:0007669"/>
    <property type="project" value="UniProtKB-KW"/>
</dbReference>
<dbReference type="PANTHER" id="PTHR33337">
    <property type="entry name" value="GFA DOMAIN-CONTAINING PROTEIN"/>
    <property type="match status" value="1"/>
</dbReference>
<evidence type="ECO:0000256" key="3">
    <source>
        <dbReference type="ARBA" id="ARBA00022833"/>
    </source>
</evidence>
<comment type="caution">
    <text evidence="6">The sequence shown here is derived from an EMBL/GenBank/DDBJ whole genome shotgun (WGS) entry which is preliminary data.</text>
</comment>
<dbReference type="PANTHER" id="PTHR33337:SF30">
    <property type="entry name" value="DUF636 DOMAIN PROTEIN (AFU_ORTHOLOGUE AFUA_1G03180)"/>
    <property type="match status" value="1"/>
</dbReference>
<accession>A0A8K0QWE5</accession>
<name>A0A8K0QWE5_9PLEO</name>